<comment type="caution">
    <text evidence="1">The sequence shown here is derived from an EMBL/GenBank/DDBJ whole genome shotgun (WGS) entry which is preliminary data.</text>
</comment>
<protein>
    <submittedName>
        <fullName evidence="1">ABC protein</fullName>
    </submittedName>
</protein>
<name>A0A8H6XQF2_9AGAR</name>
<dbReference type="Proteomes" id="UP000620124">
    <property type="component" value="Unassembled WGS sequence"/>
</dbReference>
<accession>A0A8H6XQF2</accession>
<dbReference type="EMBL" id="JACAZI010000013">
    <property type="protein sequence ID" value="KAF7345578.1"/>
    <property type="molecule type" value="Genomic_DNA"/>
</dbReference>
<evidence type="ECO:0000313" key="2">
    <source>
        <dbReference type="Proteomes" id="UP000620124"/>
    </source>
</evidence>
<keyword evidence="2" id="KW-1185">Reference proteome</keyword>
<reference evidence="1" key="1">
    <citation type="submission" date="2020-05" db="EMBL/GenBank/DDBJ databases">
        <title>Mycena genomes resolve the evolution of fungal bioluminescence.</title>
        <authorList>
            <person name="Tsai I.J."/>
        </authorList>
    </citation>
    <scope>NUCLEOTIDE SEQUENCE</scope>
    <source>
        <strain evidence="1">CCC161011</strain>
    </source>
</reference>
<proteinExistence type="predicted"/>
<gene>
    <name evidence="1" type="ORF">MVEN_01576500</name>
</gene>
<sequence length="546" mass="61837">MNPVARCSECGFLFAGTSNDIDSDSISESFAVRVDTTHEYDRLLNSNDTPDEDRDLKLVDSVVSQTEACLGRLDDHITRLRTRLKQLEDQQRLLSNYLARNKSILSPLRRMPPEILLEVFSWTLSPILAVRRGGSFNVNEPPWILGHVSSRWRAVALAAPSLWSMVALNYTAPVDDRSRTNSRSMLETQLARARTLKVHFYGSEIYETQPQTEMFEFLAAHSTRWEELSISLTSDLVPLLASLRGRIPLLRRLWLQWDSSRSLKNVESIECFDAAPSLTDVGVYNEYAFIPMRFPVRQLTRYQLDGSWQTHKRFLEHARHLVEVRIDVCFSITPWNDSDEIIEVLSLRRLYVKDPKVLNHLRVPALEEIALCCTHADWESGDNSYLMNLQSLVARSSCLLRRLCVKGLIPAEATVGILHGLPSILEFVIITNGYLSSTEAETLMESLTDVSEDTTVAPQLAYLFVGCENGSSIDYEMYLKMISSRWEADHCALHSAALLTDSDPGPDDETLLALQKLRYKGVDLLLLDGAEASEMIGGWTYTSLWN</sequence>
<organism evidence="1 2">
    <name type="scientific">Mycena venus</name>
    <dbReference type="NCBI Taxonomy" id="2733690"/>
    <lineage>
        <taxon>Eukaryota</taxon>
        <taxon>Fungi</taxon>
        <taxon>Dikarya</taxon>
        <taxon>Basidiomycota</taxon>
        <taxon>Agaricomycotina</taxon>
        <taxon>Agaricomycetes</taxon>
        <taxon>Agaricomycetidae</taxon>
        <taxon>Agaricales</taxon>
        <taxon>Marasmiineae</taxon>
        <taxon>Mycenaceae</taxon>
        <taxon>Mycena</taxon>
    </lineage>
</organism>
<dbReference type="AlphaFoldDB" id="A0A8H6XQF2"/>
<dbReference type="OrthoDB" id="3365698at2759"/>
<evidence type="ECO:0000313" key="1">
    <source>
        <dbReference type="EMBL" id="KAF7345578.1"/>
    </source>
</evidence>